<protein>
    <recommendedName>
        <fullName evidence="4">Serine/threonine protein kinase</fullName>
    </recommendedName>
</protein>
<reference evidence="2 3" key="1">
    <citation type="submission" date="2021-01" db="EMBL/GenBank/DDBJ databases">
        <title>Whole genome shotgun sequence of Actinoplanes durhamensis NBRC 14914.</title>
        <authorList>
            <person name="Komaki H."/>
            <person name="Tamura T."/>
        </authorList>
    </citation>
    <scope>NUCLEOTIDE SEQUENCE [LARGE SCALE GENOMIC DNA]</scope>
    <source>
        <strain evidence="2 3">NBRC 14914</strain>
    </source>
</reference>
<proteinExistence type="predicted"/>
<comment type="caution">
    <text evidence="2">The sequence shown here is derived from an EMBL/GenBank/DDBJ whole genome shotgun (WGS) entry which is preliminary data.</text>
</comment>
<evidence type="ECO:0000313" key="3">
    <source>
        <dbReference type="Proteomes" id="UP000637628"/>
    </source>
</evidence>
<sequence length="166" mass="17883">MVIATVFLTIIGMTSGFVLGERHRDRLRAAQVTTTTGGFNPDPEETGSPEPSGPSCPDETIQMATKLNLPSDLYQIFKIVTKNGTTVWICQDGAGSLYYQSKTGGVDEPLVQGENGLFLSQVIREGDREYLATAANGNRFVVNEKQLEVHFAASGKTQVNAVETVG</sequence>
<dbReference type="EMBL" id="BOML01000034">
    <property type="protein sequence ID" value="GIE02909.1"/>
    <property type="molecule type" value="Genomic_DNA"/>
</dbReference>
<name>A0ABQ3Z030_9ACTN</name>
<organism evidence="2 3">
    <name type="scientific">Paractinoplanes durhamensis</name>
    <dbReference type="NCBI Taxonomy" id="113563"/>
    <lineage>
        <taxon>Bacteria</taxon>
        <taxon>Bacillati</taxon>
        <taxon>Actinomycetota</taxon>
        <taxon>Actinomycetes</taxon>
        <taxon>Micromonosporales</taxon>
        <taxon>Micromonosporaceae</taxon>
        <taxon>Paractinoplanes</taxon>
    </lineage>
</organism>
<keyword evidence="3" id="KW-1185">Reference proteome</keyword>
<gene>
    <name evidence="2" type="ORF">Adu01nite_42590</name>
</gene>
<feature type="region of interest" description="Disordered" evidence="1">
    <location>
        <begin position="31"/>
        <end position="58"/>
    </location>
</feature>
<evidence type="ECO:0000256" key="1">
    <source>
        <dbReference type="SAM" id="MobiDB-lite"/>
    </source>
</evidence>
<accession>A0ABQ3Z030</accession>
<feature type="compositionally biased region" description="Low complexity" evidence="1">
    <location>
        <begin position="48"/>
        <end position="58"/>
    </location>
</feature>
<evidence type="ECO:0000313" key="2">
    <source>
        <dbReference type="EMBL" id="GIE02909.1"/>
    </source>
</evidence>
<dbReference type="Proteomes" id="UP000637628">
    <property type="component" value="Unassembled WGS sequence"/>
</dbReference>
<evidence type="ECO:0008006" key="4">
    <source>
        <dbReference type="Google" id="ProtNLM"/>
    </source>
</evidence>